<feature type="coiled-coil region" evidence="1">
    <location>
        <begin position="87"/>
        <end position="156"/>
    </location>
</feature>
<dbReference type="Pfam" id="PF05164">
    <property type="entry name" value="ZapA"/>
    <property type="match status" value="1"/>
</dbReference>
<dbReference type="Gene3D" id="6.10.250.790">
    <property type="match status" value="1"/>
</dbReference>
<dbReference type="InterPro" id="IPR007838">
    <property type="entry name" value="Cell_div_ZapA-like"/>
</dbReference>
<gene>
    <name evidence="3" type="primary">zapA</name>
    <name evidence="3" type="ORF">ELLFYP34_00869</name>
</gene>
<keyword evidence="1" id="KW-0175">Coiled coil</keyword>
<dbReference type="AlphaFoldDB" id="A0A6N3H2H8"/>
<evidence type="ECO:0000313" key="3">
    <source>
        <dbReference type="EMBL" id="VYU70573.1"/>
    </source>
</evidence>
<evidence type="ECO:0000256" key="2">
    <source>
        <dbReference type="SAM" id="MobiDB-lite"/>
    </source>
</evidence>
<name>A0A6N3H2H8_EUBLI</name>
<feature type="region of interest" description="Disordered" evidence="2">
    <location>
        <begin position="170"/>
        <end position="194"/>
    </location>
</feature>
<dbReference type="GO" id="GO:0051301">
    <property type="term" value="P:cell division"/>
    <property type="evidence" value="ECO:0007669"/>
    <property type="project" value="UniProtKB-KW"/>
</dbReference>
<keyword evidence="3" id="KW-0131">Cell cycle</keyword>
<dbReference type="InterPro" id="IPR053712">
    <property type="entry name" value="Bac_CellDiv_Activator"/>
</dbReference>
<protein>
    <submittedName>
        <fullName evidence="3">Cell division protein ZapA</fullName>
    </submittedName>
</protein>
<accession>A0A6N3H2H8</accession>
<dbReference type="EMBL" id="CACRTR010000023">
    <property type="protein sequence ID" value="VYU70573.1"/>
    <property type="molecule type" value="Genomic_DNA"/>
</dbReference>
<reference evidence="3" key="1">
    <citation type="submission" date="2019-11" db="EMBL/GenBank/DDBJ databases">
        <authorList>
            <person name="Feng L."/>
        </authorList>
    </citation>
    <scope>NUCLEOTIDE SEQUENCE</scope>
    <source>
        <strain evidence="3">ElimosumLFYP34</strain>
    </source>
</reference>
<sequence length="194" mass="22651">MPEEKKVVELRILENDFSVKAGESEDYIREIATFVNDELTRVKERNPFTNHIRIAILGCMNITELLFEAKKDVLIAERKQEEEANNINLVKEELKTAGEEINELKESKLQLVEEKEQLQKEIEEKNELLNQYREHLKQAKIESESNRKAILDLQNQLFESQIELVKANKKNPEAIDQDTLQMDMEPEGSSDRPE</sequence>
<keyword evidence="3" id="KW-0132">Cell division</keyword>
<proteinExistence type="predicted"/>
<dbReference type="SUPFAM" id="SSF102829">
    <property type="entry name" value="Cell division protein ZapA-like"/>
    <property type="match status" value="1"/>
</dbReference>
<evidence type="ECO:0000256" key="1">
    <source>
        <dbReference type="SAM" id="Coils"/>
    </source>
</evidence>
<dbReference type="InterPro" id="IPR036192">
    <property type="entry name" value="Cell_div_ZapA-like_sf"/>
</dbReference>
<organism evidence="3">
    <name type="scientific">Eubacterium limosum</name>
    <dbReference type="NCBI Taxonomy" id="1736"/>
    <lineage>
        <taxon>Bacteria</taxon>
        <taxon>Bacillati</taxon>
        <taxon>Bacillota</taxon>
        <taxon>Clostridia</taxon>
        <taxon>Eubacteriales</taxon>
        <taxon>Eubacteriaceae</taxon>
        <taxon>Eubacterium</taxon>
    </lineage>
</organism>